<keyword evidence="3" id="KW-1185">Reference proteome</keyword>
<evidence type="ECO:0000256" key="1">
    <source>
        <dbReference type="SAM" id="MobiDB-lite"/>
    </source>
</evidence>
<evidence type="ECO:0000313" key="3">
    <source>
        <dbReference type="Proteomes" id="UP001152622"/>
    </source>
</evidence>
<comment type="caution">
    <text evidence="2">The sequence shown here is derived from an EMBL/GenBank/DDBJ whole genome shotgun (WGS) entry which is preliminary data.</text>
</comment>
<feature type="region of interest" description="Disordered" evidence="1">
    <location>
        <begin position="73"/>
        <end position="148"/>
    </location>
</feature>
<gene>
    <name evidence="2" type="ORF">SKAU_G00261070</name>
</gene>
<reference evidence="2" key="1">
    <citation type="journal article" date="2023" name="Science">
        <title>Genome structures resolve the early diversification of teleost fishes.</title>
        <authorList>
            <person name="Parey E."/>
            <person name="Louis A."/>
            <person name="Montfort J."/>
            <person name="Bouchez O."/>
            <person name="Roques C."/>
            <person name="Iampietro C."/>
            <person name="Lluch J."/>
            <person name="Castinel A."/>
            <person name="Donnadieu C."/>
            <person name="Desvignes T."/>
            <person name="Floi Bucao C."/>
            <person name="Jouanno E."/>
            <person name="Wen M."/>
            <person name="Mejri S."/>
            <person name="Dirks R."/>
            <person name="Jansen H."/>
            <person name="Henkel C."/>
            <person name="Chen W.J."/>
            <person name="Zahm M."/>
            <person name="Cabau C."/>
            <person name="Klopp C."/>
            <person name="Thompson A.W."/>
            <person name="Robinson-Rechavi M."/>
            <person name="Braasch I."/>
            <person name="Lecointre G."/>
            <person name="Bobe J."/>
            <person name="Postlethwait J.H."/>
            <person name="Berthelot C."/>
            <person name="Roest Crollius H."/>
            <person name="Guiguen Y."/>
        </authorList>
    </citation>
    <scope>NUCLEOTIDE SEQUENCE</scope>
    <source>
        <strain evidence="2">WJC10195</strain>
    </source>
</reference>
<dbReference type="AlphaFoldDB" id="A0A9Q1IMJ2"/>
<accession>A0A9Q1IMJ2</accession>
<evidence type="ECO:0000313" key="2">
    <source>
        <dbReference type="EMBL" id="KAJ8347518.1"/>
    </source>
</evidence>
<protein>
    <submittedName>
        <fullName evidence="2">Uncharacterized protein</fullName>
    </submittedName>
</protein>
<dbReference type="EMBL" id="JAINUF010000010">
    <property type="protein sequence ID" value="KAJ8347518.1"/>
    <property type="molecule type" value="Genomic_DNA"/>
</dbReference>
<sequence>MWPRLSSTLNDCCRSGGIWPYGSATPRMGAGLSDQMKCSVQRRVTAAATAIDKDLLPPTGGGGCRLHVRLSAQGLQRGEMSPPTRLLSSSRSGLRSSSSSATDCCRPEGDPAWDPSATSGLYRSETMRKSADFSPPMVPLKTPTRRAV</sequence>
<organism evidence="2 3">
    <name type="scientific">Synaphobranchus kaupii</name>
    <name type="common">Kaup's arrowtooth eel</name>
    <dbReference type="NCBI Taxonomy" id="118154"/>
    <lineage>
        <taxon>Eukaryota</taxon>
        <taxon>Metazoa</taxon>
        <taxon>Chordata</taxon>
        <taxon>Craniata</taxon>
        <taxon>Vertebrata</taxon>
        <taxon>Euteleostomi</taxon>
        <taxon>Actinopterygii</taxon>
        <taxon>Neopterygii</taxon>
        <taxon>Teleostei</taxon>
        <taxon>Anguilliformes</taxon>
        <taxon>Synaphobranchidae</taxon>
        <taxon>Synaphobranchus</taxon>
    </lineage>
</organism>
<feature type="compositionally biased region" description="Low complexity" evidence="1">
    <location>
        <begin position="85"/>
        <end position="100"/>
    </location>
</feature>
<name>A0A9Q1IMJ2_SYNKA</name>
<dbReference type="Proteomes" id="UP001152622">
    <property type="component" value="Chromosome 10"/>
</dbReference>
<proteinExistence type="predicted"/>